<keyword evidence="3" id="KW-1185">Reference proteome</keyword>
<evidence type="ECO:0000313" key="3">
    <source>
        <dbReference type="Proteomes" id="UP000193689"/>
    </source>
</evidence>
<protein>
    <submittedName>
        <fullName evidence="2">Beta-lactamase-like protein</fullName>
    </submittedName>
</protein>
<dbReference type="OrthoDB" id="527344at2759"/>
<reference evidence="2 3" key="1">
    <citation type="submission" date="2016-07" db="EMBL/GenBank/DDBJ databases">
        <title>Pervasive Adenine N6-methylation of Active Genes in Fungi.</title>
        <authorList>
            <consortium name="DOE Joint Genome Institute"/>
            <person name="Mondo S.J."/>
            <person name="Dannebaum R.O."/>
            <person name="Kuo R.C."/>
            <person name="Labutti K."/>
            <person name="Haridas S."/>
            <person name="Kuo A."/>
            <person name="Salamov A."/>
            <person name="Ahrendt S.R."/>
            <person name="Lipzen A."/>
            <person name="Sullivan W."/>
            <person name="Andreopoulos W.B."/>
            <person name="Clum A."/>
            <person name="Lindquist E."/>
            <person name="Daum C."/>
            <person name="Ramamoorthy G.K."/>
            <person name="Gryganskyi A."/>
            <person name="Culley D."/>
            <person name="Magnuson J.K."/>
            <person name="James T.Y."/>
            <person name="O'Malley M.A."/>
            <person name="Stajich J.E."/>
            <person name="Spatafora J.W."/>
            <person name="Visel A."/>
            <person name="Grigoriev I.V."/>
        </authorList>
    </citation>
    <scope>NUCLEOTIDE SEQUENCE [LARGE SCALE GENOMIC DNA]</scope>
    <source>
        <strain evidence="2 3">CBS 129021</strain>
    </source>
</reference>
<accession>A0A1Y2EIP8</accession>
<dbReference type="STRING" id="1141098.A0A1Y2EIP8"/>
<comment type="caution">
    <text evidence="2">The sequence shown here is derived from an EMBL/GenBank/DDBJ whole genome shotgun (WGS) entry which is preliminary data.</text>
</comment>
<dbReference type="RefSeq" id="XP_040720899.1">
    <property type="nucleotide sequence ID" value="XM_040855098.1"/>
</dbReference>
<dbReference type="InterPro" id="IPR001279">
    <property type="entry name" value="Metallo-B-lactamas"/>
</dbReference>
<dbReference type="PANTHER" id="PTHR46504:SF2">
    <property type="entry name" value="TRNASE Z TRZ1"/>
    <property type="match status" value="1"/>
</dbReference>
<dbReference type="InterPro" id="IPR036866">
    <property type="entry name" value="RibonucZ/Hydroxyglut_hydro"/>
</dbReference>
<dbReference type="SUPFAM" id="SSF56281">
    <property type="entry name" value="Metallo-hydrolase/oxidoreductase"/>
    <property type="match status" value="1"/>
</dbReference>
<dbReference type="Gene3D" id="3.60.15.10">
    <property type="entry name" value="Ribonuclease Z/Hydroxyacylglutathione hydrolase-like"/>
    <property type="match status" value="1"/>
</dbReference>
<dbReference type="PANTHER" id="PTHR46504">
    <property type="entry name" value="TRNASE Z TRZ1"/>
    <property type="match status" value="1"/>
</dbReference>
<dbReference type="EMBL" id="MCFJ01000001">
    <property type="protein sequence ID" value="ORY71307.1"/>
    <property type="molecule type" value="Genomic_DNA"/>
</dbReference>
<proteinExistence type="predicted"/>
<dbReference type="Pfam" id="PF00753">
    <property type="entry name" value="Lactamase_B"/>
    <property type="match status" value="1"/>
</dbReference>
<dbReference type="Proteomes" id="UP000193689">
    <property type="component" value="Unassembled WGS sequence"/>
</dbReference>
<dbReference type="GeneID" id="63771310"/>
<dbReference type="AlphaFoldDB" id="A0A1Y2EIP8"/>
<organism evidence="2 3">
    <name type="scientific">Pseudomassariella vexata</name>
    <dbReference type="NCBI Taxonomy" id="1141098"/>
    <lineage>
        <taxon>Eukaryota</taxon>
        <taxon>Fungi</taxon>
        <taxon>Dikarya</taxon>
        <taxon>Ascomycota</taxon>
        <taxon>Pezizomycotina</taxon>
        <taxon>Sordariomycetes</taxon>
        <taxon>Xylariomycetidae</taxon>
        <taxon>Amphisphaeriales</taxon>
        <taxon>Pseudomassariaceae</taxon>
        <taxon>Pseudomassariella</taxon>
    </lineage>
</organism>
<sequence length="322" mass="36109">MPQTTCHFAKPLAQSTRSEVLEWRFPKPHHQYVLTGKSRAAWHTAFLVPQLNLLLDAGLLVNNSRPKQIFLTHGHSDHTFCAPAFCKRDGPPDVYCPLEMKTVFDQFVMTKRLLNLGGEFRLNEDKDIAQDDENLSVGTKWLQSHQTHGLQAGDVVSLPLTKDITATAFACDHTVPCLGYVFSMNSHKLKPEYRSLSGPELKALRTSGVSITAPHAAPIFAFLGDTTAATLAAEPSWLRGGIPVVITECSFLHEEHRAQAVKTKHTLWSDLEKIVRKWPRTTFVLTHFSLRYSDEEVRRFFADMADPPPNIVVWADGWADGI</sequence>
<dbReference type="InParanoid" id="A0A1Y2EIP8"/>
<feature type="domain" description="Metallo-beta-lactamase" evidence="1">
    <location>
        <begin position="61"/>
        <end position="125"/>
    </location>
</feature>
<gene>
    <name evidence="2" type="ORF">BCR38DRAFT_331877</name>
</gene>
<evidence type="ECO:0000313" key="2">
    <source>
        <dbReference type="EMBL" id="ORY71307.1"/>
    </source>
</evidence>
<name>A0A1Y2EIP8_9PEZI</name>
<evidence type="ECO:0000259" key="1">
    <source>
        <dbReference type="Pfam" id="PF00753"/>
    </source>
</evidence>